<dbReference type="SUPFAM" id="SSF159234">
    <property type="entry name" value="FomD-like"/>
    <property type="match status" value="1"/>
</dbReference>
<dbReference type="InterPro" id="IPR007295">
    <property type="entry name" value="DUF402"/>
</dbReference>
<dbReference type="KEGG" id="tab:CIG75_05090"/>
<gene>
    <name evidence="3" type="ORF">CIG75_05090</name>
</gene>
<evidence type="ECO:0000313" key="3">
    <source>
        <dbReference type="EMBL" id="ASS74423.1"/>
    </source>
</evidence>
<dbReference type="InterPro" id="IPR035930">
    <property type="entry name" value="FomD-like_sf"/>
</dbReference>
<dbReference type="GO" id="GO:0016787">
    <property type="term" value="F:hydrolase activity"/>
    <property type="evidence" value="ECO:0007669"/>
    <property type="project" value="UniProtKB-KW"/>
</dbReference>
<name>A0A223CZ65_9BACL</name>
<keyword evidence="1" id="KW-0378">Hydrolase</keyword>
<proteinExistence type="predicted"/>
<feature type="domain" description="DUF402" evidence="2">
    <location>
        <begin position="36"/>
        <end position="175"/>
    </location>
</feature>
<dbReference type="EMBL" id="CP022657">
    <property type="protein sequence ID" value="ASS74423.1"/>
    <property type="molecule type" value="Genomic_DNA"/>
</dbReference>
<dbReference type="Proteomes" id="UP000214688">
    <property type="component" value="Chromosome"/>
</dbReference>
<dbReference type="Gene3D" id="2.40.380.10">
    <property type="entry name" value="FomD-like"/>
    <property type="match status" value="1"/>
</dbReference>
<sequence length="195" mass="22950">MSTRTDFSTTSSKKSTHKTWRRVRMKQVWMQSYKHDGREHRKWVKLYEVPGEKGIYWIDPDTPVVEADGSEWSSPFPVIYWLHPEKWYNVAILCKETGTGYYCNIASPVEYDDEHHLYRFIDYDVDLIVNEDGVYEVVDEEELTEHAHAMKYPQEILHKIAEATAELVALFEAQEGPFDPEARARWTEAWLEATS</sequence>
<dbReference type="PANTHER" id="PTHR39159:SF1">
    <property type="entry name" value="UPF0374 PROTEIN YGAC"/>
    <property type="match status" value="1"/>
</dbReference>
<keyword evidence="4" id="KW-1185">Reference proteome</keyword>
<organism evidence="3 4">
    <name type="scientific">Tumebacillus algifaecis</name>
    <dbReference type="NCBI Taxonomy" id="1214604"/>
    <lineage>
        <taxon>Bacteria</taxon>
        <taxon>Bacillati</taxon>
        <taxon>Bacillota</taxon>
        <taxon>Bacilli</taxon>
        <taxon>Bacillales</taxon>
        <taxon>Alicyclobacillaceae</taxon>
        <taxon>Tumebacillus</taxon>
    </lineage>
</organism>
<dbReference type="Pfam" id="PF04167">
    <property type="entry name" value="DUF402"/>
    <property type="match status" value="1"/>
</dbReference>
<evidence type="ECO:0000256" key="1">
    <source>
        <dbReference type="ARBA" id="ARBA00022801"/>
    </source>
</evidence>
<dbReference type="AlphaFoldDB" id="A0A223CZ65"/>
<dbReference type="PANTHER" id="PTHR39159">
    <property type="match status" value="1"/>
</dbReference>
<accession>A0A223CZ65</accession>
<evidence type="ECO:0000313" key="4">
    <source>
        <dbReference type="Proteomes" id="UP000214688"/>
    </source>
</evidence>
<evidence type="ECO:0000259" key="2">
    <source>
        <dbReference type="Pfam" id="PF04167"/>
    </source>
</evidence>
<dbReference type="InterPro" id="IPR050212">
    <property type="entry name" value="Ntdp-like"/>
</dbReference>
<reference evidence="3 4" key="1">
    <citation type="journal article" date="2015" name="Int. J. Syst. Evol. Microbiol.">
        <title>Tumebacillus algifaecis sp. nov., isolated from decomposing algal scum.</title>
        <authorList>
            <person name="Wu Y.F."/>
            <person name="Zhang B."/>
            <person name="Xing P."/>
            <person name="Wu Q.L."/>
            <person name="Liu S.J."/>
        </authorList>
    </citation>
    <scope>NUCLEOTIDE SEQUENCE [LARGE SCALE GENOMIC DNA]</scope>
    <source>
        <strain evidence="3 4">THMBR28</strain>
    </source>
</reference>
<protein>
    <recommendedName>
        <fullName evidence="2">DUF402 domain-containing protein</fullName>
    </recommendedName>
</protein>